<dbReference type="OrthoDB" id="5569911at2759"/>
<evidence type="ECO:0000313" key="3">
    <source>
        <dbReference type="EMBL" id="ORY95960.1"/>
    </source>
</evidence>
<dbReference type="EMBL" id="MCGN01000006">
    <property type="protein sequence ID" value="ORY95960.1"/>
    <property type="molecule type" value="Genomic_DNA"/>
</dbReference>
<keyword evidence="4" id="KW-1185">Reference proteome</keyword>
<dbReference type="Proteomes" id="UP000242180">
    <property type="component" value="Unassembled WGS sequence"/>
</dbReference>
<feature type="coiled-coil region" evidence="1">
    <location>
        <begin position="427"/>
        <end position="461"/>
    </location>
</feature>
<protein>
    <recommendedName>
        <fullName evidence="5">Up-regulated during septation protein 1 domain-containing protein</fullName>
    </recommendedName>
</protein>
<name>A0A1X2HBE3_SYNRA</name>
<proteinExistence type="predicted"/>
<comment type="caution">
    <text evidence="3">The sequence shown here is derived from an EMBL/GenBank/DDBJ whole genome shotgun (WGS) entry which is preliminary data.</text>
</comment>
<dbReference type="SUPFAM" id="SSF90257">
    <property type="entry name" value="Myosin rod fragments"/>
    <property type="match status" value="1"/>
</dbReference>
<dbReference type="InParanoid" id="A0A1X2HBE3"/>
<feature type="region of interest" description="Disordered" evidence="2">
    <location>
        <begin position="163"/>
        <end position="224"/>
    </location>
</feature>
<accession>A0A1X2HBE3</accession>
<feature type="compositionally biased region" description="Basic and acidic residues" evidence="2">
    <location>
        <begin position="211"/>
        <end position="224"/>
    </location>
</feature>
<sequence length="535" mass="62206">MHRVSAELIDALATEATLRRQLLEHNACVLQQGIRGYEKRNTGKNLGYSKQQSSQHLDAQSQFALQQLLGSLNKLAQRYGLLRGDSDDRLNSYAEAGKHSAPAAHASSLLTGIEEQFEQYKQHIRDLERESKSNDEKQRLESISRKKYELQLRAMQEKKEAAEARCKELESSPGRNFARTANGSLSMGPSMSKQEEDDLRRQLSDSQDNARQARDELERANEEASKLRSFVADLEVKLSKAESRAATAESKLETLENEMKQYRDEAAELRAEKQRYERVLKRESVMQMVEGGSETIRVKYEQQLEEQREEYEAQLHEQTALLNKTTHAKQQLESDRQKLEAICKDLEDLIRDKARIVDARDVRINELEAELQQARKAKGDIVDRSKILHEAQIAFSKREDAWLAQSESMEVNFEGILKEFDRLTGTAMEFETDRMRYEKRIEELSRQVQEMEASLTEHRINKLGHNSEGEPPTTASLRREFRKLVNDIKSDHQQIMEREMKERKELENRLKDLKHEREMTRYERVNKGIQTYFMA</sequence>
<evidence type="ECO:0000313" key="4">
    <source>
        <dbReference type="Proteomes" id="UP000242180"/>
    </source>
</evidence>
<reference evidence="3 4" key="1">
    <citation type="submission" date="2016-07" db="EMBL/GenBank/DDBJ databases">
        <title>Pervasive Adenine N6-methylation of Active Genes in Fungi.</title>
        <authorList>
            <consortium name="DOE Joint Genome Institute"/>
            <person name="Mondo S.J."/>
            <person name="Dannebaum R.O."/>
            <person name="Kuo R.C."/>
            <person name="Labutti K."/>
            <person name="Haridas S."/>
            <person name="Kuo A."/>
            <person name="Salamov A."/>
            <person name="Ahrendt S.R."/>
            <person name="Lipzen A."/>
            <person name="Sullivan W."/>
            <person name="Andreopoulos W.B."/>
            <person name="Clum A."/>
            <person name="Lindquist E."/>
            <person name="Daum C."/>
            <person name="Ramamoorthy G.K."/>
            <person name="Gryganskyi A."/>
            <person name="Culley D."/>
            <person name="Magnuson J.K."/>
            <person name="James T.Y."/>
            <person name="O'Malley M.A."/>
            <person name="Stajich J.E."/>
            <person name="Spatafora J.W."/>
            <person name="Visel A."/>
            <person name="Grigoriev I.V."/>
        </authorList>
    </citation>
    <scope>NUCLEOTIDE SEQUENCE [LARGE SCALE GENOMIC DNA]</scope>
    <source>
        <strain evidence="3 4">NRRL 2496</strain>
    </source>
</reference>
<organism evidence="3 4">
    <name type="scientific">Syncephalastrum racemosum</name>
    <name type="common">Filamentous fungus</name>
    <dbReference type="NCBI Taxonomy" id="13706"/>
    <lineage>
        <taxon>Eukaryota</taxon>
        <taxon>Fungi</taxon>
        <taxon>Fungi incertae sedis</taxon>
        <taxon>Mucoromycota</taxon>
        <taxon>Mucoromycotina</taxon>
        <taxon>Mucoromycetes</taxon>
        <taxon>Mucorales</taxon>
        <taxon>Syncephalastraceae</taxon>
        <taxon>Syncephalastrum</taxon>
    </lineage>
</organism>
<feature type="compositionally biased region" description="Polar residues" evidence="2">
    <location>
        <begin position="179"/>
        <end position="192"/>
    </location>
</feature>
<evidence type="ECO:0000256" key="2">
    <source>
        <dbReference type="SAM" id="MobiDB-lite"/>
    </source>
</evidence>
<gene>
    <name evidence="3" type="ORF">BCR43DRAFT_317925</name>
</gene>
<dbReference type="STRING" id="13706.A0A1X2HBE3"/>
<keyword evidence="1" id="KW-0175">Coiled coil</keyword>
<evidence type="ECO:0000256" key="1">
    <source>
        <dbReference type="SAM" id="Coils"/>
    </source>
</evidence>
<feature type="coiled-coil region" evidence="1">
    <location>
        <begin position="489"/>
        <end position="523"/>
    </location>
</feature>
<evidence type="ECO:0008006" key="5">
    <source>
        <dbReference type="Google" id="ProtNLM"/>
    </source>
</evidence>
<dbReference type="AlphaFoldDB" id="A0A1X2HBE3"/>